<sequence length="277" mass="31108">MKKIIVPVDFSEYSERALQTASYLAKFFDAEVLPVHMLELSNALISRSESAVNEQTVFYYKLAEKRFKEFLDKDFLKEVKVTPIIKHFKVFSELNALARDENADMIVMGSHGATGAKEFFVGSNTEKVVRNAEIPVLVIKNEAVTTSFKSAVFACDFSDEDIEPYQQAKALLAQFNCTVDLLHVNTPNSKFRSTKEMQEKVANFLQKAEGSIANLDKVHYVADYTIEDGILEFSNVHGKDVIIMATHGRKGLQHFIEGSISEDVANHATLPVLTFKI</sequence>
<evidence type="ECO:0000259" key="2">
    <source>
        <dbReference type="Pfam" id="PF00582"/>
    </source>
</evidence>
<dbReference type="CDD" id="cd00293">
    <property type="entry name" value="USP-like"/>
    <property type="match status" value="2"/>
</dbReference>
<dbReference type="PANTHER" id="PTHR46268:SF6">
    <property type="entry name" value="UNIVERSAL STRESS PROTEIN UP12"/>
    <property type="match status" value="1"/>
</dbReference>
<comment type="caution">
    <text evidence="3">The sequence shown here is derived from an EMBL/GenBank/DDBJ whole genome shotgun (WGS) entry which is preliminary data.</text>
</comment>
<keyword evidence="4" id="KW-1185">Reference proteome</keyword>
<name>A0ABM9P8W1_9FLAO</name>
<dbReference type="EMBL" id="CAXJIO010000010">
    <property type="protein sequence ID" value="CAL2102007.1"/>
    <property type="molecule type" value="Genomic_DNA"/>
</dbReference>
<dbReference type="SUPFAM" id="SSF52402">
    <property type="entry name" value="Adenine nucleotide alpha hydrolases-like"/>
    <property type="match status" value="2"/>
</dbReference>
<evidence type="ECO:0000313" key="4">
    <source>
        <dbReference type="Proteomes" id="UP001497527"/>
    </source>
</evidence>
<dbReference type="PANTHER" id="PTHR46268">
    <property type="entry name" value="STRESS RESPONSE PROTEIN NHAX"/>
    <property type="match status" value="1"/>
</dbReference>
<accession>A0ABM9P8W1</accession>
<organism evidence="3 4">
    <name type="scientific">Tenacibaculum polynesiense</name>
    <dbReference type="NCBI Taxonomy" id="3137857"/>
    <lineage>
        <taxon>Bacteria</taxon>
        <taxon>Pseudomonadati</taxon>
        <taxon>Bacteroidota</taxon>
        <taxon>Flavobacteriia</taxon>
        <taxon>Flavobacteriales</taxon>
        <taxon>Flavobacteriaceae</taxon>
        <taxon>Tenacibaculum</taxon>
    </lineage>
</organism>
<proteinExistence type="inferred from homology"/>
<reference evidence="3 4" key="1">
    <citation type="submission" date="2024-05" db="EMBL/GenBank/DDBJ databases">
        <authorList>
            <person name="Duchaud E."/>
        </authorList>
    </citation>
    <scope>NUCLEOTIDE SEQUENCE [LARGE SCALE GENOMIC DNA]</scope>
    <source>
        <strain evidence="3">Ena-SAMPLE-TAB-13-05-2024-13:56:06:370-140308</strain>
    </source>
</reference>
<dbReference type="Gene3D" id="3.40.50.620">
    <property type="entry name" value="HUPs"/>
    <property type="match status" value="2"/>
</dbReference>
<evidence type="ECO:0000313" key="3">
    <source>
        <dbReference type="EMBL" id="CAL2102007.1"/>
    </source>
</evidence>
<feature type="domain" description="UspA" evidence="2">
    <location>
        <begin position="148"/>
        <end position="275"/>
    </location>
</feature>
<dbReference type="Proteomes" id="UP001497527">
    <property type="component" value="Unassembled WGS sequence"/>
</dbReference>
<gene>
    <name evidence="3" type="ORF">T190423A01A_10570</name>
</gene>
<dbReference type="InterPro" id="IPR006016">
    <property type="entry name" value="UspA"/>
</dbReference>
<feature type="domain" description="UspA" evidence="2">
    <location>
        <begin position="1"/>
        <end position="140"/>
    </location>
</feature>
<dbReference type="Pfam" id="PF00582">
    <property type="entry name" value="Usp"/>
    <property type="match status" value="2"/>
</dbReference>
<evidence type="ECO:0000256" key="1">
    <source>
        <dbReference type="ARBA" id="ARBA00008791"/>
    </source>
</evidence>
<dbReference type="InterPro" id="IPR006015">
    <property type="entry name" value="Universal_stress_UspA"/>
</dbReference>
<protein>
    <submittedName>
        <fullName evidence="3">Nucleotide-binding universal stress UspA family protein</fullName>
    </submittedName>
</protein>
<comment type="similarity">
    <text evidence="1">Belongs to the universal stress protein A family.</text>
</comment>
<dbReference type="PRINTS" id="PR01438">
    <property type="entry name" value="UNVRSLSTRESS"/>
</dbReference>
<dbReference type="InterPro" id="IPR014729">
    <property type="entry name" value="Rossmann-like_a/b/a_fold"/>
</dbReference>
<dbReference type="RefSeq" id="WP_348714674.1">
    <property type="nucleotide sequence ID" value="NZ_CAXJIO010000010.1"/>
</dbReference>